<protein>
    <submittedName>
        <fullName evidence="1">Uncharacterized protein</fullName>
    </submittedName>
</protein>
<dbReference type="AlphaFoldDB" id="A0AA88JQ17"/>
<dbReference type="EMBL" id="QRFF01000011">
    <property type="protein sequence ID" value="KAA3497956.1"/>
    <property type="molecule type" value="Genomic_DNA"/>
</dbReference>
<evidence type="ECO:0000313" key="2">
    <source>
        <dbReference type="Proteomes" id="UP000473658"/>
    </source>
</evidence>
<dbReference type="Proteomes" id="UP000473658">
    <property type="component" value="Unassembled WGS sequence"/>
</dbReference>
<reference evidence="1 2" key="1">
    <citation type="submission" date="2018-08" db="EMBL/GenBank/DDBJ databases">
        <title>Crown Gall in kiwifruit.</title>
        <authorList>
            <person name="Visnovsky S.B."/>
            <person name="Pitman A.R."/>
        </authorList>
    </citation>
    <scope>NUCLEOTIDE SEQUENCE [LARGE SCALE GENOMIC DNA]</scope>
    <source>
        <strain evidence="1 2">SBV_302_78_2</strain>
    </source>
</reference>
<sequence length="114" mass="12805">MFNLVALSTLRRICLYLPDARAATLLEHILDAEGLAAASVTTPTEFRKAIQNQHYTVIVTVSCCIDEIRKFSELPIIDIQPLVDDWRRAGSFQKLSAFDTLSFLQGTCFVASRR</sequence>
<name>A0AA88JQ17_RHIRH</name>
<dbReference type="RefSeq" id="WP_149901650.1">
    <property type="nucleotide sequence ID" value="NZ_QRFF01000011.1"/>
</dbReference>
<evidence type="ECO:0000313" key="1">
    <source>
        <dbReference type="EMBL" id="KAA3497956.1"/>
    </source>
</evidence>
<comment type="caution">
    <text evidence="1">The sequence shown here is derived from an EMBL/GenBank/DDBJ whole genome shotgun (WGS) entry which is preliminary data.</text>
</comment>
<proteinExistence type="predicted"/>
<organism evidence="1 2">
    <name type="scientific">Rhizobium rhizogenes</name>
    <name type="common">Agrobacterium rhizogenes</name>
    <dbReference type="NCBI Taxonomy" id="359"/>
    <lineage>
        <taxon>Bacteria</taxon>
        <taxon>Pseudomonadati</taxon>
        <taxon>Pseudomonadota</taxon>
        <taxon>Alphaproteobacteria</taxon>
        <taxon>Hyphomicrobiales</taxon>
        <taxon>Rhizobiaceae</taxon>
        <taxon>Rhizobium/Agrobacterium group</taxon>
        <taxon>Rhizobium</taxon>
    </lineage>
</organism>
<accession>A0AA88JQ17</accession>
<gene>
    <name evidence="1" type="ORF">DXM27_24775</name>
</gene>